<evidence type="ECO:0000256" key="1">
    <source>
        <dbReference type="SAM" id="MobiDB-lite"/>
    </source>
</evidence>
<organism evidence="3 4">
    <name type="scientific">Chaetomium strumarium</name>
    <dbReference type="NCBI Taxonomy" id="1170767"/>
    <lineage>
        <taxon>Eukaryota</taxon>
        <taxon>Fungi</taxon>
        <taxon>Dikarya</taxon>
        <taxon>Ascomycota</taxon>
        <taxon>Pezizomycotina</taxon>
        <taxon>Sordariomycetes</taxon>
        <taxon>Sordariomycetidae</taxon>
        <taxon>Sordariales</taxon>
        <taxon>Chaetomiaceae</taxon>
        <taxon>Chaetomium</taxon>
    </lineage>
</organism>
<comment type="caution">
    <text evidence="3">The sequence shown here is derived from an EMBL/GenBank/DDBJ whole genome shotgun (WGS) entry which is preliminary data.</text>
</comment>
<evidence type="ECO:0000313" key="4">
    <source>
        <dbReference type="Proteomes" id="UP001273166"/>
    </source>
</evidence>
<feature type="domain" description="HNH nuclease" evidence="2">
    <location>
        <begin position="93"/>
        <end position="170"/>
    </location>
</feature>
<reference evidence="3" key="2">
    <citation type="submission" date="2023-06" db="EMBL/GenBank/DDBJ databases">
        <authorList>
            <consortium name="Lawrence Berkeley National Laboratory"/>
            <person name="Mondo S.J."/>
            <person name="Hensen N."/>
            <person name="Bonometti L."/>
            <person name="Westerberg I."/>
            <person name="Brannstrom I.O."/>
            <person name="Guillou S."/>
            <person name="Cros-Aarteil S."/>
            <person name="Calhoun S."/>
            <person name="Haridas S."/>
            <person name="Kuo A."/>
            <person name="Pangilinan J."/>
            <person name="Riley R."/>
            <person name="Labutti K."/>
            <person name="Andreopoulos B."/>
            <person name="Lipzen A."/>
            <person name="Chen C."/>
            <person name="Yanf M."/>
            <person name="Daum C."/>
            <person name="Ng V."/>
            <person name="Clum A."/>
            <person name="Steindorff A."/>
            <person name="Ohm R."/>
            <person name="Martin F."/>
            <person name="Silar P."/>
            <person name="Natvig D."/>
            <person name="Lalanne C."/>
            <person name="Gautier V."/>
            <person name="Ament-Velasquez S.L."/>
            <person name="Kruys A."/>
            <person name="Hutchinson M.I."/>
            <person name="Powell A.J."/>
            <person name="Barry K."/>
            <person name="Miller A.N."/>
            <person name="Grigoriev I.V."/>
            <person name="Debuchy R."/>
            <person name="Gladieux P."/>
            <person name="Thoren M.H."/>
            <person name="Johannesson H."/>
        </authorList>
    </citation>
    <scope>NUCLEOTIDE SEQUENCE</scope>
    <source>
        <strain evidence="3">CBS 333.67</strain>
    </source>
</reference>
<dbReference type="EMBL" id="JAUDZG010000007">
    <property type="protein sequence ID" value="KAK3302209.1"/>
    <property type="molecule type" value="Genomic_DNA"/>
</dbReference>
<dbReference type="RefSeq" id="XP_062717989.1">
    <property type="nucleotide sequence ID" value="XM_062868105.1"/>
</dbReference>
<reference evidence="3" key="1">
    <citation type="journal article" date="2023" name="Mol. Phylogenet. Evol.">
        <title>Genome-scale phylogeny and comparative genomics of the fungal order Sordariales.</title>
        <authorList>
            <person name="Hensen N."/>
            <person name="Bonometti L."/>
            <person name="Westerberg I."/>
            <person name="Brannstrom I.O."/>
            <person name="Guillou S."/>
            <person name="Cros-Aarteil S."/>
            <person name="Calhoun S."/>
            <person name="Haridas S."/>
            <person name="Kuo A."/>
            <person name="Mondo S."/>
            <person name="Pangilinan J."/>
            <person name="Riley R."/>
            <person name="LaButti K."/>
            <person name="Andreopoulos B."/>
            <person name="Lipzen A."/>
            <person name="Chen C."/>
            <person name="Yan M."/>
            <person name="Daum C."/>
            <person name="Ng V."/>
            <person name="Clum A."/>
            <person name="Steindorff A."/>
            <person name="Ohm R.A."/>
            <person name="Martin F."/>
            <person name="Silar P."/>
            <person name="Natvig D.O."/>
            <person name="Lalanne C."/>
            <person name="Gautier V."/>
            <person name="Ament-Velasquez S.L."/>
            <person name="Kruys A."/>
            <person name="Hutchinson M.I."/>
            <person name="Powell A.J."/>
            <person name="Barry K."/>
            <person name="Miller A.N."/>
            <person name="Grigoriev I.V."/>
            <person name="Debuchy R."/>
            <person name="Gladieux P."/>
            <person name="Hiltunen Thoren M."/>
            <person name="Johannesson H."/>
        </authorList>
    </citation>
    <scope>NUCLEOTIDE SEQUENCE</scope>
    <source>
        <strain evidence="3">CBS 333.67</strain>
    </source>
</reference>
<name>A0AAJ0LYD1_9PEZI</name>
<sequence>MDAVTGDPVEMEPVDDYITDVGLDGRGMGFNEMTTCALRDCRVLAELQAQLQSQPQSQPPVSPPSRELGRSSSPDIIRRGGGTAAKERDGNACIFSGTNDPAAAHIFPFATSANRQFNGLESLLTLFWGADRAASWARNYRRSGIMQSPKNILSLNHQLHFWFDKAKFALKPLRQTPNEIVVQWHWLRQSSLKPRAVIKADEDLLAQAGLVDYRSWGVKLAHRKSGLAIRTGQTFTIRAEDPESLPSFELLEMQWNLHGVALSVGLQRRRMRITKYPLISMTLGT</sequence>
<proteinExistence type="predicted"/>
<accession>A0AAJ0LYD1</accession>
<dbReference type="AlphaFoldDB" id="A0AAJ0LYD1"/>
<gene>
    <name evidence="3" type="ORF">B0T15DRAFT_514262</name>
</gene>
<evidence type="ECO:0000313" key="3">
    <source>
        <dbReference type="EMBL" id="KAK3302209.1"/>
    </source>
</evidence>
<feature type="region of interest" description="Disordered" evidence="1">
    <location>
        <begin position="50"/>
        <end position="89"/>
    </location>
</feature>
<evidence type="ECO:0000259" key="2">
    <source>
        <dbReference type="Pfam" id="PF13391"/>
    </source>
</evidence>
<keyword evidence="4" id="KW-1185">Reference proteome</keyword>
<dbReference type="InterPro" id="IPR003615">
    <property type="entry name" value="HNH_nuc"/>
</dbReference>
<dbReference type="GeneID" id="87886934"/>
<dbReference type="Pfam" id="PF13391">
    <property type="entry name" value="HNH_2"/>
    <property type="match status" value="1"/>
</dbReference>
<protein>
    <recommendedName>
        <fullName evidence="2">HNH nuclease domain-containing protein</fullName>
    </recommendedName>
</protein>
<dbReference type="Proteomes" id="UP001273166">
    <property type="component" value="Unassembled WGS sequence"/>
</dbReference>